<evidence type="ECO:0000313" key="2">
    <source>
        <dbReference type="EMBL" id="KAF9440544.1"/>
    </source>
</evidence>
<sequence length="303" mass="33580">MSGQQLLLEDLDLISLTTVNGVLYGIALSLCVLSVRLFYPRLKDPHQRRHAIFMFAYASVVMTCGIVYLALNTWLVQLAYIDHNTFPGAAPEYEEAYLLTQPGGIAAEAFGLIIDIWRLWVIYVATQYAVAVIILPLLLFLCYIGKSVTLIAFGLNVTQEEVFAINVTTAVSQLVIEILVTTLIIGRILVVRRRHINTMGASETGKQYMGVVAMLIESYALESAWTLAILISDLLGNKPVAIFFVNCDIAIEIIAYLLVIYRVFLGRGWNRQTEQQISSLQFQVGGTTDSTTSETTTQTSQAL</sequence>
<name>A0A9P6BW99_9AGAR</name>
<dbReference type="Proteomes" id="UP000807342">
    <property type="component" value="Unassembled WGS sequence"/>
</dbReference>
<protein>
    <submittedName>
        <fullName evidence="2">Uncharacterized protein</fullName>
    </submittedName>
</protein>
<comment type="caution">
    <text evidence="2">The sequence shown here is derived from an EMBL/GenBank/DDBJ whole genome shotgun (WGS) entry which is preliminary data.</text>
</comment>
<dbReference type="OrthoDB" id="2641762at2759"/>
<dbReference type="EMBL" id="MU152450">
    <property type="protein sequence ID" value="KAF9440544.1"/>
    <property type="molecule type" value="Genomic_DNA"/>
</dbReference>
<feature type="transmembrane region" description="Helical" evidence="1">
    <location>
        <begin position="129"/>
        <end position="155"/>
    </location>
</feature>
<gene>
    <name evidence="2" type="ORF">P691DRAFT_687357</name>
</gene>
<proteinExistence type="predicted"/>
<evidence type="ECO:0000313" key="3">
    <source>
        <dbReference type="Proteomes" id="UP000807342"/>
    </source>
</evidence>
<keyword evidence="3" id="KW-1185">Reference proteome</keyword>
<feature type="transmembrane region" description="Helical" evidence="1">
    <location>
        <begin position="21"/>
        <end position="39"/>
    </location>
</feature>
<keyword evidence="1" id="KW-0472">Membrane</keyword>
<feature type="transmembrane region" description="Helical" evidence="1">
    <location>
        <begin position="243"/>
        <end position="264"/>
    </location>
</feature>
<keyword evidence="1" id="KW-1133">Transmembrane helix</keyword>
<feature type="transmembrane region" description="Helical" evidence="1">
    <location>
        <begin position="211"/>
        <end position="231"/>
    </location>
</feature>
<feature type="transmembrane region" description="Helical" evidence="1">
    <location>
        <begin position="51"/>
        <end position="76"/>
    </location>
</feature>
<keyword evidence="1" id="KW-0812">Transmembrane</keyword>
<feature type="transmembrane region" description="Helical" evidence="1">
    <location>
        <begin position="96"/>
        <end position="117"/>
    </location>
</feature>
<organism evidence="2 3">
    <name type="scientific">Macrolepiota fuliginosa MF-IS2</name>
    <dbReference type="NCBI Taxonomy" id="1400762"/>
    <lineage>
        <taxon>Eukaryota</taxon>
        <taxon>Fungi</taxon>
        <taxon>Dikarya</taxon>
        <taxon>Basidiomycota</taxon>
        <taxon>Agaricomycotina</taxon>
        <taxon>Agaricomycetes</taxon>
        <taxon>Agaricomycetidae</taxon>
        <taxon>Agaricales</taxon>
        <taxon>Agaricineae</taxon>
        <taxon>Agaricaceae</taxon>
        <taxon>Macrolepiota</taxon>
    </lineage>
</organism>
<reference evidence="2" key="1">
    <citation type="submission" date="2020-11" db="EMBL/GenBank/DDBJ databases">
        <authorList>
            <consortium name="DOE Joint Genome Institute"/>
            <person name="Ahrendt S."/>
            <person name="Riley R."/>
            <person name="Andreopoulos W."/>
            <person name="Labutti K."/>
            <person name="Pangilinan J."/>
            <person name="Ruiz-Duenas F.J."/>
            <person name="Barrasa J.M."/>
            <person name="Sanchez-Garcia M."/>
            <person name="Camarero S."/>
            <person name="Miyauchi S."/>
            <person name="Serrano A."/>
            <person name="Linde D."/>
            <person name="Babiker R."/>
            <person name="Drula E."/>
            <person name="Ayuso-Fernandez I."/>
            <person name="Pacheco R."/>
            <person name="Padilla G."/>
            <person name="Ferreira P."/>
            <person name="Barriuso J."/>
            <person name="Kellner H."/>
            <person name="Castanera R."/>
            <person name="Alfaro M."/>
            <person name="Ramirez L."/>
            <person name="Pisabarro A.G."/>
            <person name="Kuo A."/>
            <person name="Tritt A."/>
            <person name="Lipzen A."/>
            <person name="He G."/>
            <person name="Yan M."/>
            <person name="Ng V."/>
            <person name="Cullen D."/>
            <person name="Martin F."/>
            <person name="Rosso M.-N."/>
            <person name="Henrissat B."/>
            <person name="Hibbett D."/>
            <person name="Martinez A.T."/>
            <person name="Grigoriev I.V."/>
        </authorList>
    </citation>
    <scope>NUCLEOTIDE SEQUENCE</scope>
    <source>
        <strain evidence="2">MF-IS2</strain>
    </source>
</reference>
<accession>A0A9P6BW99</accession>
<evidence type="ECO:0000256" key="1">
    <source>
        <dbReference type="SAM" id="Phobius"/>
    </source>
</evidence>
<dbReference type="AlphaFoldDB" id="A0A9P6BW99"/>
<feature type="transmembrane region" description="Helical" evidence="1">
    <location>
        <begin position="167"/>
        <end position="190"/>
    </location>
</feature>